<organism evidence="1">
    <name type="scientific">Pseudomonas phage Pyxpy01</name>
    <dbReference type="NCBI Taxonomy" id="3138546"/>
    <lineage>
        <taxon>Viruses</taxon>
    </lineage>
</organism>
<sequence>MKEYEFRETKGYCRLCETSTNEKAVVIPFRYGGKNAPIILCVGCIKELYKTVMPTPEPTSIYDNVDAWEPTMRFFKD</sequence>
<reference evidence="1" key="1">
    <citation type="journal article" date="2024" name="J. Gen. Virol.">
        <title>Novel phages of Pseudomonas syringae unveil numerous potential auxiliary metabolic genes.</title>
        <authorList>
            <person name="Feltin C."/>
            <person name="Garneau J.R."/>
            <person name="Morris C.E."/>
            <person name="Berard A."/>
            <person name="Torres-Barcelo C."/>
        </authorList>
    </citation>
    <scope>NUCLEOTIDE SEQUENCE</scope>
</reference>
<gene>
    <name evidence="1" type="ORF">Pyxpy01_00133</name>
</gene>
<name>A0AAU6VY72_9VIRU</name>
<evidence type="ECO:0000313" key="1">
    <source>
        <dbReference type="EMBL" id="XAI69431.1"/>
    </source>
</evidence>
<dbReference type="EMBL" id="PP179310">
    <property type="protein sequence ID" value="XAI69431.1"/>
    <property type="molecule type" value="Genomic_DNA"/>
</dbReference>
<protein>
    <submittedName>
        <fullName evidence="1">Uncharacterized protein</fullName>
    </submittedName>
</protein>
<proteinExistence type="predicted"/>
<accession>A0AAU6VY72</accession>